<name>A0A3S0ZYS0_ELYCH</name>
<gene>
    <name evidence="2" type="ORF">EGW08_005872</name>
</gene>
<feature type="compositionally biased region" description="Basic residues" evidence="1">
    <location>
        <begin position="24"/>
        <end position="45"/>
    </location>
</feature>
<evidence type="ECO:0000313" key="3">
    <source>
        <dbReference type="Proteomes" id="UP000271974"/>
    </source>
</evidence>
<dbReference type="EMBL" id="RQTK01000141">
    <property type="protein sequence ID" value="RUS86354.1"/>
    <property type="molecule type" value="Genomic_DNA"/>
</dbReference>
<dbReference type="Proteomes" id="UP000271974">
    <property type="component" value="Unassembled WGS sequence"/>
</dbReference>
<keyword evidence="3" id="KW-1185">Reference proteome</keyword>
<feature type="non-terminal residue" evidence="2">
    <location>
        <position position="1"/>
    </location>
</feature>
<feature type="compositionally biased region" description="Pro residues" evidence="1">
    <location>
        <begin position="99"/>
        <end position="113"/>
    </location>
</feature>
<accession>A0A3S0ZYS0</accession>
<protein>
    <submittedName>
        <fullName evidence="2">Uncharacterized protein</fullName>
    </submittedName>
</protein>
<organism evidence="2 3">
    <name type="scientific">Elysia chlorotica</name>
    <name type="common">Eastern emerald elysia</name>
    <name type="synonym">Sea slug</name>
    <dbReference type="NCBI Taxonomy" id="188477"/>
    <lineage>
        <taxon>Eukaryota</taxon>
        <taxon>Metazoa</taxon>
        <taxon>Spiralia</taxon>
        <taxon>Lophotrochozoa</taxon>
        <taxon>Mollusca</taxon>
        <taxon>Gastropoda</taxon>
        <taxon>Heterobranchia</taxon>
        <taxon>Euthyneura</taxon>
        <taxon>Panpulmonata</taxon>
        <taxon>Sacoglossa</taxon>
        <taxon>Placobranchoidea</taxon>
        <taxon>Plakobranchidae</taxon>
        <taxon>Elysia</taxon>
    </lineage>
</organism>
<reference evidence="2 3" key="1">
    <citation type="submission" date="2019-01" db="EMBL/GenBank/DDBJ databases">
        <title>A draft genome assembly of the solar-powered sea slug Elysia chlorotica.</title>
        <authorList>
            <person name="Cai H."/>
            <person name="Li Q."/>
            <person name="Fang X."/>
            <person name="Li J."/>
            <person name="Curtis N.E."/>
            <person name="Altenburger A."/>
            <person name="Shibata T."/>
            <person name="Feng M."/>
            <person name="Maeda T."/>
            <person name="Schwartz J.A."/>
            <person name="Shigenobu S."/>
            <person name="Lundholm N."/>
            <person name="Nishiyama T."/>
            <person name="Yang H."/>
            <person name="Hasebe M."/>
            <person name="Li S."/>
            <person name="Pierce S.K."/>
            <person name="Wang J."/>
        </authorList>
    </citation>
    <scope>NUCLEOTIDE SEQUENCE [LARGE SCALE GENOMIC DNA]</scope>
    <source>
        <strain evidence="2">EC2010</strain>
        <tissue evidence="2">Whole organism of an adult</tissue>
    </source>
</reference>
<feature type="region of interest" description="Disordered" evidence="1">
    <location>
        <begin position="22"/>
        <end position="121"/>
    </location>
</feature>
<proteinExistence type="predicted"/>
<evidence type="ECO:0000256" key="1">
    <source>
        <dbReference type="SAM" id="MobiDB-lite"/>
    </source>
</evidence>
<evidence type="ECO:0000313" key="2">
    <source>
        <dbReference type="EMBL" id="RUS86354.1"/>
    </source>
</evidence>
<sequence length="154" mass="18171">PLCHRHPLREESSPLVVSFLPPLRRNHQQRQQCHHSRGRPHRTRYRSLPDWPGAAGPHRTPRRSSSSPPPPPHPQRPRRPPRPLSRTCPPQRLCRRPPRPPGPEVAWPPPRPPLFADHRLPRDRYRRHCRHYHRLWAGTEPPAACSDSEAWRRQ</sequence>
<dbReference type="AlphaFoldDB" id="A0A3S0ZYS0"/>
<comment type="caution">
    <text evidence="2">The sequence shown here is derived from an EMBL/GenBank/DDBJ whole genome shotgun (WGS) entry which is preliminary data.</text>
</comment>